<evidence type="ECO:0000313" key="2">
    <source>
        <dbReference type="EMBL" id="BET01872.1"/>
    </source>
</evidence>
<feature type="compositionally biased region" description="Basic residues" evidence="1">
    <location>
        <begin position="15"/>
        <end position="26"/>
    </location>
</feature>
<feature type="compositionally biased region" description="Pro residues" evidence="1">
    <location>
        <begin position="168"/>
        <end position="180"/>
    </location>
</feature>
<organism evidence="2 3">
    <name type="scientific">Nesidiocoris tenuis</name>
    <dbReference type="NCBI Taxonomy" id="355587"/>
    <lineage>
        <taxon>Eukaryota</taxon>
        <taxon>Metazoa</taxon>
        <taxon>Ecdysozoa</taxon>
        <taxon>Arthropoda</taxon>
        <taxon>Hexapoda</taxon>
        <taxon>Insecta</taxon>
        <taxon>Pterygota</taxon>
        <taxon>Neoptera</taxon>
        <taxon>Paraneoptera</taxon>
        <taxon>Hemiptera</taxon>
        <taxon>Heteroptera</taxon>
        <taxon>Panheteroptera</taxon>
        <taxon>Cimicomorpha</taxon>
        <taxon>Miridae</taxon>
        <taxon>Dicyphina</taxon>
        <taxon>Nesidiocoris</taxon>
    </lineage>
</organism>
<dbReference type="EMBL" id="AP028921">
    <property type="protein sequence ID" value="BET01872.1"/>
    <property type="molecule type" value="Genomic_DNA"/>
</dbReference>
<proteinExistence type="predicted"/>
<feature type="compositionally biased region" description="Polar residues" evidence="1">
    <location>
        <begin position="216"/>
        <end position="232"/>
    </location>
</feature>
<accession>A0ABN7BC14</accession>
<feature type="compositionally biased region" description="Polar residues" evidence="1">
    <location>
        <begin position="88"/>
        <end position="114"/>
    </location>
</feature>
<feature type="region of interest" description="Disordered" evidence="1">
    <location>
        <begin position="161"/>
        <end position="232"/>
    </location>
</feature>
<evidence type="ECO:0000256" key="1">
    <source>
        <dbReference type="SAM" id="MobiDB-lite"/>
    </source>
</evidence>
<gene>
    <name evidence="2" type="ORF">NTJ_14687</name>
</gene>
<keyword evidence="3" id="KW-1185">Reference proteome</keyword>
<name>A0ABN7BC14_9HEMI</name>
<evidence type="ECO:0000313" key="3">
    <source>
        <dbReference type="Proteomes" id="UP001307889"/>
    </source>
</evidence>
<reference evidence="2 3" key="1">
    <citation type="submission" date="2023-09" db="EMBL/GenBank/DDBJ databases">
        <title>Nesidiocoris tenuis whole genome shotgun sequence.</title>
        <authorList>
            <person name="Shibata T."/>
            <person name="Shimoda M."/>
            <person name="Kobayashi T."/>
            <person name="Uehara T."/>
        </authorList>
    </citation>
    <scope>NUCLEOTIDE SEQUENCE [LARGE SCALE GENOMIC DNA]</scope>
    <source>
        <strain evidence="2 3">Japan</strain>
    </source>
</reference>
<feature type="region of interest" description="Disordered" evidence="1">
    <location>
        <begin position="1"/>
        <end position="114"/>
    </location>
</feature>
<sequence length="232" mass="24403">MLGTRLKSWMEAHIVRARKKQNKKGKTDKTVAQNQQDEASDSKTGVAPMRKDSSEYSVGDGGGRPSMTADVSQGHGLASDKSKGHLPSDTSKIHLSSPESAYSTGYSTDGTSPGASIPPEYYINLRTGKHYVQASTGNTGVSGAETVAPRGGGVGLTVVPRPLGAALPPQPPISPRPTPNLTPSSARRRREEALKRKKAEGALPESSTEEDIAKAPSQNTPKVSGYISSIQV</sequence>
<dbReference type="Proteomes" id="UP001307889">
    <property type="component" value="Chromosome 13"/>
</dbReference>
<protein>
    <submittedName>
        <fullName evidence="2">Uncharacterized protein</fullName>
    </submittedName>
</protein>